<dbReference type="Proteomes" id="UP000826462">
    <property type="component" value="Chromosome 2"/>
</dbReference>
<evidence type="ECO:0000256" key="4">
    <source>
        <dbReference type="ARBA" id="ARBA00022475"/>
    </source>
</evidence>
<dbReference type="EMBL" id="CP080096">
    <property type="protein sequence ID" value="QYD72835.1"/>
    <property type="molecule type" value="Genomic_DNA"/>
</dbReference>
<gene>
    <name evidence="13" type="primary">gspL</name>
    <name evidence="13" type="ORF">KZJ38_24410</name>
</gene>
<dbReference type="Pfam" id="PF05134">
    <property type="entry name" value="T2SSL"/>
    <property type="match status" value="1"/>
</dbReference>
<evidence type="ECO:0000256" key="9">
    <source>
        <dbReference type="ARBA" id="ARBA00023136"/>
    </source>
</evidence>
<evidence type="ECO:0000256" key="1">
    <source>
        <dbReference type="ARBA" id="ARBA00004377"/>
    </source>
</evidence>
<name>A0ABX8V155_9BURK</name>
<evidence type="ECO:0000313" key="14">
    <source>
        <dbReference type="Proteomes" id="UP000826462"/>
    </source>
</evidence>
<evidence type="ECO:0000256" key="6">
    <source>
        <dbReference type="ARBA" id="ARBA00022692"/>
    </source>
</evidence>
<keyword evidence="6 10" id="KW-0812">Transmembrane</keyword>
<evidence type="ECO:0000313" key="13">
    <source>
        <dbReference type="EMBL" id="QYD72835.1"/>
    </source>
</evidence>
<proteinExistence type="inferred from homology"/>
<dbReference type="RefSeq" id="WP_219802264.1">
    <property type="nucleotide sequence ID" value="NZ_CP080096.1"/>
</dbReference>
<reference evidence="13 14" key="1">
    <citation type="submission" date="2021-07" db="EMBL/GenBank/DDBJ databases">
        <title>Paraburkholderia edwinii protects Aspergillus sp. from phenazines by acting as a toxin sponge.</title>
        <authorList>
            <person name="Dahlstrom K.M."/>
            <person name="Newman D.K."/>
        </authorList>
    </citation>
    <scope>NUCLEOTIDE SEQUENCE [LARGE SCALE GENOMIC DNA]</scope>
    <source>
        <strain evidence="13 14">Pe01</strain>
    </source>
</reference>
<keyword evidence="4" id="KW-1003">Cell membrane</keyword>
<evidence type="ECO:0000256" key="3">
    <source>
        <dbReference type="ARBA" id="ARBA00022448"/>
    </source>
</evidence>
<comment type="subcellular location">
    <subcellularLocation>
        <location evidence="1">Cell inner membrane</location>
        <topology evidence="1">Single-pass membrane protein</topology>
    </subcellularLocation>
</comment>
<comment type="similarity">
    <text evidence="2">Belongs to the GSP L family.</text>
</comment>
<dbReference type="SUPFAM" id="SSF53067">
    <property type="entry name" value="Actin-like ATPase domain"/>
    <property type="match status" value="1"/>
</dbReference>
<feature type="domain" description="GspL cytoplasmic actin-ATPase-like" evidence="11">
    <location>
        <begin position="42"/>
        <end position="155"/>
    </location>
</feature>
<dbReference type="NCBIfam" id="TIGR01709">
    <property type="entry name" value="typeII_sec_gspL"/>
    <property type="match status" value="1"/>
</dbReference>
<evidence type="ECO:0000256" key="2">
    <source>
        <dbReference type="ARBA" id="ARBA00005318"/>
    </source>
</evidence>
<dbReference type="InterPro" id="IPR043129">
    <property type="entry name" value="ATPase_NBD"/>
</dbReference>
<keyword evidence="9 10" id="KW-0472">Membrane</keyword>
<dbReference type="InterPro" id="IPR025691">
    <property type="entry name" value="GspL_pp_dom"/>
</dbReference>
<keyword evidence="14" id="KW-1185">Reference proteome</keyword>
<protein>
    <submittedName>
        <fullName evidence="13">Type II secretion system protein GspL</fullName>
    </submittedName>
</protein>
<evidence type="ECO:0000259" key="11">
    <source>
        <dbReference type="Pfam" id="PF05134"/>
    </source>
</evidence>
<dbReference type="Pfam" id="PF12693">
    <property type="entry name" value="GspL_C"/>
    <property type="match status" value="1"/>
</dbReference>
<keyword evidence="7" id="KW-0653">Protein transport</keyword>
<feature type="domain" description="GspL periplasmic" evidence="12">
    <location>
        <begin position="393"/>
        <end position="506"/>
    </location>
</feature>
<evidence type="ECO:0000256" key="8">
    <source>
        <dbReference type="ARBA" id="ARBA00022989"/>
    </source>
</evidence>
<evidence type="ECO:0000256" key="7">
    <source>
        <dbReference type="ARBA" id="ARBA00022927"/>
    </source>
</evidence>
<accession>A0ABX8V155</accession>
<keyword evidence="8 10" id="KW-1133">Transmembrane helix</keyword>
<feature type="transmembrane region" description="Helical" evidence="10">
    <location>
        <begin position="396"/>
        <end position="416"/>
    </location>
</feature>
<evidence type="ECO:0000256" key="10">
    <source>
        <dbReference type="SAM" id="Phobius"/>
    </source>
</evidence>
<keyword evidence="3" id="KW-0813">Transport</keyword>
<evidence type="ECO:0000259" key="12">
    <source>
        <dbReference type="Pfam" id="PF12693"/>
    </source>
</evidence>
<sequence length="544" mass="57351">MSSLIVLLPSADAQAASADGIDAMPLPFALLDRSGEITRVGHASLAELPRAMTTVLVVAARDTLLLKVNLPPVTGPHLRRVLPNVVEEHLIQDAQGSHVAVGPDADPQGERCAAIVDRDWFAGVIERFAAAGHRKLRAVPLIHCIPLLDAPQAATQPTSEMQREEAKVEAGDVDTAFQSEEEDGTSKDSNNNAAANVAEANTDLAASALIVRHSIRRRLKTEANSISEIEAIDKAIEDAASADTTIISDSEEHIEIAVRQGMLGFGMSIRAAQLDATIAELAKRQPLVVYSLGLEALGEQAANSTANSTANAGKSATQAVTHTAASRNEPHFAAAHAAGSRAQRTASTSTAFPLAALTLPWPSLARDALACRFDLCQFEFGNGGRSRAGGGGLKPWRIAIGLVATALIVSLVAINVQWFQLRHRRDALNAQMTELVKSAFPDATVILDPHAQMAVGLARLRSAAGELRTDDFAVLASGLSRALGSIPSSAIAGLDYNSNTLDVTFKPGTTVDTDGLTRRLAAQGLSAQEDNGKWSIKSAQRSSR</sequence>
<dbReference type="Gene3D" id="3.30.420.380">
    <property type="match status" value="1"/>
</dbReference>
<dbReference type="InterPro" id="IPR007812">
    <property type="entry name" value="T2SS_protein-GspL"/>
</dbReference>
<keyword evidence="5" id="KW-0997">Cell inner membrane</keyword>
<evidence type="ECO:0000256" key="5">
    <source>
        <dbReference type="ARBA" id="ARBA00022519"/>
    </source>
</evidence>
<dbReference type="InterPro" id="IPR024230">
    <property type="entry name" value="GspL_cyto_dom"/>
</dbReference>
<organism evidence="13 14">
    <name type="scientific">Paraburkholderia edwinii</name>
    <dbReference type="NCBI Taxonomy" id="2861782"/>
    <lineage>
        <taxon>Bacteria</taxon>
        <taxon>Pseudomonadati</taxon>
        <taxon>Pseudomonadota</taxon>
        <taxon>Betaproteobacteria</taxon>
        <taxon>Burkholderiales</taxon>
        <taxon>Burkholderiaceae</taxon>
        <taxon>Paraburkholderia</taxon>
    </lineage>
</organism>